<sequence>MHRFWTILVPLLVSLATVTAQAACSADSLCPAATPCCSEFGFCGTGYYCLGGCNPLTSNSLTSCMPNPVCQNANHTFADNSRILPNVTMFNGNASAYDWTLDKGNIVNTNASGGELALILSQTNGGTRISSTRYLHYGTITARIKTGQWGGVVTAFITMSDIKDEIDWEFPGDATTEGQTNYFWEGVVPTADDGTTVKDLSNTYDNYHDYTIDWQADALTWKIDGKTVRTLKASDAQNGSISQYPNTPSRVQVSLWPGGISSEPAGTVAWAGGMIDWSEATNGQFEALVSSISIVCADPTAASANTTGYVYQKDTSTNTPGITFTSAATNLGESSNTSSGKAMKMAKEIGIIAGVGVFLLIVTALIIRSCMMANRKKARTTGHAANIAAGLSGGGGQSYRPVNANASRTNLGLETMPDRGYGGQNQSQYNQYNTPPSPQYERSPYGGGPQYSSQPQSHRY</sequence>
<evidence type="ECO:0000259" key="7">
    <source>
        <dbReference type="PROSITE" id="PS51762"/>
    </source>
</evidence>
<evidence type="ECO:0000256" key="4">
    <source>
        <dbReference type="SAM" id="MobiDB-lite"/>
    </source>
</evidence>
<dbReference type="STRING" id="436010.A0A166WGP2"/>
<feature type="transmembrane region" description="Helical" evidence="5">
    <location>
        <begin position="349"/>
        <end position="367"/>
    </location>
</feature>
<dbReference type="GO" id="GO:0004553">
    <property type="term" value="F:hydrolase activity, hydrolyzing O-glycosyl compounds"/>
    <property type="evidence" value="ECO:0007669"/>
    <property type="project" value="InterPro"/>
</dbReference>
<dbReference type="InterPro" id="IPR000757">
    <property type="entry name" value="Beta-glucanase-like"/>
</dbReference>
<evidence type="ECO:0000256" key="6">
    <source>
        <dbReference type="SAM" id="SignalP"/>
    </source>
</evidence>
<dbReference type="Proteomes" id="UP000076532">
    <property type="component" value="Unassembled WGS sequence"/>
</dbReference>
<reference evidence="8 9" key="1">
    <citation type="journal article" date="2016" name="Mol. Biol. Evol.">
        <title>Comparative Genomics of Early-Diverging Mushroom-Forming Fungi Provides Insights into the Origins of Lignocellulose Decay Capabilities.</title>
        <authorList>
            <person name="Nagy L.G."/>
            <person name="Riley R."/>
            <person name="Tritt A."/>
            <person name="Adam C."/>
            <person name="Daum C."/>
            <person name="Floudas D."/>
            <person name="Sun H."/>
            <person name="Yadav J.S."/>
            <person name="Pangilinan J."/>
            <person name="Larsson K.H."/>
            <person name="Matsuura K."/>
            <person name="Barry K."/>
            <person name="Labutti K."/>
            <person name="Kuo R."/>
            <person name="Ohm R.A."/>
            <person name="Bhattacharya S.S."/>
            <person name="Shirouzu T."/>
            <person name="Yoshinaga Y."/>
            <person name="Martin F.M."/>
            <person name="Grigoriev I.V."/>
            <person name="Hibbett D.S."/>
        </authorList>
    </citation>
    <scope>NUCLEOTIDE SEQUENCE [LARGE SCALE GENOMIC DNA]</scope>
    <source>
        <strain evidence="8 9">CBS 109695</strain>
    </source>
</reference>
<dbReference type="PANTHER" id="PTHR10963">
    <property type="entry name" value="GLYCOSYL HYDROLASE-RELATED"/>
    <property type="match status" value="1"/>
</dbReference>
<dbReference type="PROSITE" id="PS51762">
    <property type="entry name" value="GH16_2"/>
    <property type="match status" value="1"/>
</dbReference>
<keyword evidence="5" id="KW-0812">Transmembrane</keyword>
<keyword evidence="9" id="KW-1185">Reference proteome</keyword>
<dbReference type="InterPro" id="IPR050546">
    <property type="entry name" value="Glycosyl_Hydrlase_16"/>
</dbReference>
<protein>
    <submittedName>
        <fullName evidence="8">Glycoside hydrolase family 16 protein</fullName>
    </submittedName>
</protein>
<feature type="region of interest" description="Disordered" evidence="4">
    <location>
        <begin position="412"/>
        <end position="460"/>
    </location>
</feature>
<dbReference type="EMBL" id="KV417481">
    <property type="protein sequence ID" value="KZP33738.1"/>
    <property type="molecule type" value="Genomic_DNA"/>
</dbReference>
<keyword evidence="2 8" id="KW-0378">Hydrolase</keyword>
<dbReference type="AlphaFoldDB" id="A0A166WGP2"/>
<dbReference type="SUPFAM" id="SSF49899">
    <property type="entry name" value="Concanavalin A-like lectins/glucanases"/>
    <property type="match status" value="1"/>
</dbReference>
<organism evidence="8 9">
    <name type="scientific">Athelia psychrophila</name>
    <dbReference type="NCBI Taxonomy" id="1759441"/>
    <lineage>
        <taxon>Eukaryota</taxon>
        <taxon>Fungi</taxon>
        <taxon>Dikarya</taxon>
        <taxon>Basidiomycota</taxon>
        <taxon>Agaricomycotina</taxon>
        <taxon>Agaricomycetes</taxon>
        <taxon>Agaricomycetidae</taxon>
        <taxon>Atheliales</taxon>
        <taxon>Atheliaceae</taxon>
        <taxon>Athelia</taxon>
    </lineage>
</organism>
<keyword evidence="3" id="KW-0326">Glycosidase</keyword>
<keyword evidence="5" id="KW-1133">Transmembrane helix</keyword>
<feature type="compositionally biased region" description="Polar residues" evidence="4">
    <location>
        <begin position="450"/>
        <end position="460"/>
    </location>
</feature>
<dbReference type="GO" id="GO:0009277">
    <property type="term" value="C:fungal-type cell wall"/>
    <property type="evidence" value="ECO:0007669"/>
    <property type="project" value="TreeGrafter"/>
</dbReference>
<dbReference type="Pfam" id="PF00722">
    <property type="entry name" value="Glyco_hydro_16"/>
    <property type="match status" value="1"/>
</dbReference>
<feature type="signal peptide" evidence="6">
    <location>
        <begin position="1"/>
        <end position="20"/>
    </location>
</feature>
<evidence type="ECO:0000313" key="8">
    <source>
        <dbReference type="EMBL" id="KZP33738.1"/>
    </source>
</evidence>
<evidence type="ECO:0000256" key="1">
    <source>
        <dbReference type="ARBA" id="ARBA00022729"/>
    </source>
</evidence>
<dbReference type="InterPro" id="IPR013320">
    <property type="entry name" value="ConA-like_dom_sf"/>
</dbReference>
<feature type="compositionally biased region" description="Low complexity" evidence="4">
    <location>
        <begin position="424"/>
        <end position="433"/>
    </location>
</feature>
<keyword evidence="1 6" id="KW-0732">Signal</keyword>
<feature type="chain" id="PRO_5007881842" evidence="6">
    <location>
        <begin position="21"/>
        <end position="460"/>
    </location>
</feature>
<dbReference type="OrthoDB" id="4781at2759"/>
<accession>A0A166WGP2</accession>
<evidence type="ECO:0000256" key="2">
    <source>
        <dbReference type="ARBA" id="ARBA00022801"/>
    </source>
</evidence>
<dbReference type="GO" id="GO:0016757">
    <property type="term" value="F:glycosyltransferase activity"/>
    <property type="evidence" value="ECO:0007669"/>
    <property type="project" value="TreeGrafter"/>
</dbReference>
<gene>
    <name evidence="8" type="ORF">FIBSPDRAFT_1035750</name>
</gene>
<evidence type="ECO:0000256" key="5">
    <source>
        <dbReference type="SAM" id="Phobius"/>
    </source>
</evidence>
<dbReference type="GO" id="GO:0031505">
    <property type="term" value="P:fungal-type cell wall organization"/>
    <property type="evidence" value="ECO:0007669"/>
    <property type="project" value="TreeGrafter"/>
</dbReference>
<dbReference type="PANTHER" id="PTHR10963:SF22">
    <property type="entry name" value="GLYCOSIDASE CRH2-RELATED"/>
    <property type="match status" value="1"/>
</dbReference>
<evidence type="ECO:0000256" key="3">
    <source>
        <dbReference type="ARBA" id="ARBA00023295"/>
    </source>
</evidence>
<proteinExistence type="predicted"/>
<evidence type="ECO:0000313" key="9">
    <source>
        <dbReference type="Proteomes" id="UP000076532"/>
    </source>
</evidence>
<feature type="domain" description="GH16" evidence="7">
    <location>
        <begin position="60"/>
        <end position="286"/>
    </location>
</feature>
<dbReference type="GO" id="GO:0005975">
    <property type="term" value="P:carbohydrate metabolic process"/>
    <property type="evidence" value="ECO:0007669"/>
    <property type="project" value="InterPro"/>
</dbReference>
<name>A0A166WGP2_9AGAM</name>
<keyword evidence="5" id="KW-0472">Membrane</keyword>
<dbReference type="Gene3D" id="2.60.120.200">
    <property type="match status" value="1"/>
</dbReference>